<proteinExistence type="predicted"/>
<dbReference type="AlphaFoldDB" id="A0A8H5CVQ2"/>
<comment type="caution">
    <text evidence="1">The sequence shown here is derived from an EMBL/GenBank/DDBJ whole genome shotgun (WGS) entry which is preliminary data.</text>
</comment>
<reference evidence="1 2" key="1">
    <citation type="journal article" date="2020" name="ISME J.">
        <title>Uncovering the hidden diversity of litter-decomposition mechanisms in mushroom-forming fungi.</title>
        <authorList>
            <person name="Floudas D."/>
            <person name="Bentzer J."/>
            <person name="Ahren D."/>
            <person name="Johansson T."/>
            <person name="Persson P."/>
            <person name="Tunlid A."/>
        </authorList>
    </citation>
    <scope>NUCLEOTIDE SEQUENCE [LARGE SCALE GENOMIC DNA]</scope>
    <source>
        <strain evidence="1 2">CBS 146.42</strain>
    </source>
</reference>
<organism evidence="1 2">
    <name type="scientific">Leucocoprinus leucothites</name>
    <dbReference type="NCBI Taxonomy" id="201217"/>
    <lineage>
        <taxon>Eukaryota</taxon>
        <taxon>Fungi</taxon>
        <taxon>Dikarya</taxon>
        <taxon>Basidiomycota</taxon>
        <taxon>Agaricomycotina</taxon>
        <taxon>Agaricomycetes</taxon>
        <taxon>Agaricomycetidae</taxon>
        <taxon>Agaricales</taxon>
        <taxon>Agaricineae</taxon>
        <taxon>Agaricaceae</taxon>
        <taxon>Leucocoprinus</taxon>
    </lineage>
</organism>
<evidence type="ECO:0000313" key="1">
    <source>
        <dbReference type="EMBL" id="KAF5348827.1"/>
    </source>
</evidence>
<dbReference type="Proteomes" id="UP000559027">
    <property type="component" value="Unassembled WGS sequence"/>
</dbReference>
<name>A0A8H5CVQ2_9AGAR</name>
<keyword evidence="2" id="KW-1185">Reference proteome</keyword>
<evidence type="ECO:0000313" key="2">
    <source>
        <dbReference type="Proteomes" id="UP000559027"/>
    </source>
</evidence>
<accession>A0A8H5CVQ2</accession>
<protein>
    <submittedName>
        <fullName evidence="1">Uncharacterized protein</fullName>
    </submittedName>
</protein>
<dbReference type="EMBL" id="JAACJO010000018">
    <property type="protein sequence ID" value="KAF5348827.1"/>
    <property type="molecule type" value="Genomic_DNA"/>
</dbReference>
<gene>
    <name evidence="1" type="ORF">D9756_009805</name>
</gene>
<sequence>MSYSTKPKVLSYSEAARGLVDRDVQRDVEDSCRTFARTLLDILDKFESISKMVHSIDMLGLTVPLRPRWDSLRRDFSELLWQFRATAGNISGRLKMFCNTILPMAAARDRELMQVLHSFMTISADHANHIRSLVEHAMRLSAVLASFHTEFAKFTSLQTKMGQKELRELSGKIHELDGIMRDLSASNGRLSNPDPTHLVHAVMRIGSSCGRRSTRSKLSHQKLALAGPVGAAYDSFDQKRNEVAHALYSTQLCFGKGDKLSTAQVSLSTLTIEEITTLESGLSLFLGIWARFLADSTDIYHWLKNPTKNRVPATVVDYTETGISFYSTLSMALDVCVTGIDPSRFTKT</sequence>
<dbReference type="OrthoDB" id="2836601at2759"/>